<feature type="transmembrane region" description="Helical" evidence="1">
    <location>
        <begin position="31"/>
        <end position="49"/>
    </location>
</feature>
<dbReference type="EMBL" id="JARZAK010000001">
    <property type="protein sequence ID" value="MDY7256587.1"/>
    <property type="molecule type" value="Genomic_DNA"/>
</dbReference>
<evidence type="ECO:0000256" key="1">
    <source>
        <dbReference type="SAM" id="Phobius"/>
    </source>
</evidence>
<comment type="caution">
    <text evidence="3">The sequence shown here is derived from an EMBL/GenBank/DDBJ whole genome shotgun (WGS) entry which is preliminary data.</text>
</comment>
<protein>
    <submittedName>
        <fullName evidence="3">SHOCT domain-containing protein</fullName>
    </submittedName>
</protein>
<keyword evidence="1" id="KW-1133">Transmembrane helix</keyword>
<keyword evidence="1" id="KW-0472">Membrane</keyword>
<evidence type="ECO:0000313" key="4">
    <source>
        <dbReference type="Proteomes" id="UP001292913"/>
    </source>
</evidence>
<dbReference type="InterPro" id="IPR018649">
    <property type="entry name" value="SHOCT"/>
</dbReference>
<proteinExistence type="predicted"/>
<gene>
    <name evidence="3" type="ORF">QHG74_02505</name>
</gene>
<sequence length="93" mass="10319">MIKIFRLLLGAFLGGIFALGIGLMFHLSFLVWFLFIPGMILGVFVANSIGNDGKAKGTSANIADELFKLKSLQDKGVITQDEFEEQKTRLLKR</sequence>
<keyword evidence="1" id="KW-0812">Transmembrane</keyword>
<name>A0ABU5HK70_9BACE</name>
<reference evidence="3 4" key="1">
    <citation type="submission" date="2023-04" db="EMBL/GenBank/DDBJ databases">
        <title>Bacteroides pacosi sp. nov., isolated from the fecal material of an alpaca.</title>
        <authorList>
            <person name="Miller S."/>
            <person name="Hendry M."/>
            <person name="King J."/>
            <person name="Sankaranarayanan K."/>
            <person name="Lawson P.A."/>
        </authorList>
    </citation>
    <scope>NUCLEOTIDE SEQUENCE [LARGE SCALE GENOMIC DNA]</scope>
    <source>
        <strain evidence="3 4">A2-P53</strain>
    </source>
</reference>
<evidence type="ECO:0000313" key="3">
    <source>
        <dbReference type="EMBL" id="MDY7256587.1"/>
    </source>
</evidence>
<dbReference type="Proteomes" id="UP001292913">
    <property type="component" value="Unassembled WGS sequence"/>
</dbReference>
<evidence type="ECO:0000259" key="2">
    <source>
        <dbReference type="Pfam" id="PF09851"/>
    </source>
</evidence>
<accession>A0ABU5HK70</accession>
<keyword evidence="4" id="KW-1185">Reference proteome</keyword>
<dbReference type="RefSeq" id="WP_148366656.1">
    <property type="nucleotide sequence ID" value="NZ_JARZAK010000001.1"/>
</dbReference>
<feature type="domain" description="SHOCT" evidence="2">
    <location>
        <begin position="64"/>
        <end position="91"/>
    </location>
</feature>
<dbReference type="Pfam" id="PF09851">
    <property type="entry name" value="SHOCT"/>
    <property type="match status" value="1"/>
</dbReference>
<organism evidence="3 4">
    <name type="scientific">Bacteroides vicugnae</name>
    <dbReference type="NCBI Taxonomy" id="3037989"/>
    <lineage>
        <taxon>Bacteria</taxon>
        <taxon>Pseudomonadati</taxon>
        <taxon>Bacteroidota</taxon>
        <taxon>Bacteroidia</taxon>
        <taxon>Bacteroidales</taxon>
        <taxon>Bacteroidaceae</taxon>
        <taxon>Bacteroides</taxon>
    </lineage>
</organism>
<feature type="transmembrane region" description="Helical" evidence="1">
    <location>
        <begin position="7"/>
        <end position="25"/>
    </location>
</feature>